<organism evidence="1 2">
    <name type="scientific">Escherichia coli ISC7</name>
    <dbReference type="NCBI Taxonomy" id="1432555"/>
    <lineage>
        <taxon>Bacteria</taxon>
        <taxon>Pseudomonadati</taxon>
        <taxon>Pseudomonadota</taxon>
        <taxon>Gammaproteobacteria</taxon>
        <taxon>Enterobacterales</taxon>
        <taxon>Enterobacteriaceae</taxon>
        <taxon>Escherichia</taxon>
    </lineage>
</organism>
<reference evidence="1 2" key="1">
    <citation type="submission" date="2013-10" db="EMBL/GenBank/DDBJ databases">
        <title>Antibiotic resistance diversity of beta-lactamase producers in the General Hospital Vienna.</title>
        <authorList>
            <person name="Barisic I."/>
            <person name="Mitteregger D."/>
            <person name="Hirschl A.M."/>
            <person name="Noehammer C."/>
            <person name="Wiesinger-Mayr H."/>
        </authorList>
    </citation>
    <scope>NUCLEOTIDE SEQUENCE [LARGE SCALE GENOMIC DNA]</scope>
    <source>
        <strain evidence="1 2">ISC7</strain>
    </source>
</reference>
<dbReference type="Proteomes" id="UP000019199">
    <property type="component" value="Unassembled WGS sequence"/>
</dbReference>
<sequence length="41" mass="4464">MKSRQFILCGLNTMAQNDKLNAKKPGNCPVLEGISLFGGIR</sequence>
<protein>
    <submittedName>
        <fullName evidence="1">Uncharacterized protein</fullName>
    </submittedName>
</protein>
<accession>W1F318</accession>
<comment type="caution">
    <text evidence="1">The sequence shown here is derived from an EMBL/GenBank/DDBJ whole genome shotgun (WGS) entry which is preliminary data.</text>
</comment>
<proteinExistence type="predicted"/>
<name>W1F318_ECOLX</name>
<dbReference type="AlphaFoldDB" id="W1F318"/>
<dbReference type="EMBL" id="CBWN010000135">
    <property type="protein sequence ID" value="CDL28741.1"/>
    <property type="molecule type" value="Genomic_DNA"/>
</dbReference>
<evidence type="ECO:0000313" key="2">
    <source>
        <dbReference type="Proteomes" id="UP000019199"/>
    </source>
</evidence>
<evidence type="ECO:0000313" key="1">
    <source>
        <dbReference type="EMBL" id="CDL28741.1"/>
    </source>
</evidence>